<evidence type="ECO:0000313" key="4">
    <source>
        <dbReference type="Proteomes" id="UP000309016"/>
    </source>
</evidence>
<evidence type="ECO:0000259" key="2">
    <source>
        <dbReference type="Pfam" id="PF19783"/>
    </source>
</evidence>
<dbReference type="Pfam" id="PF19783">
    <property type="entry name" value="DUF6268"/>
    <property type="match status" value="1"/>
</dbReference>
<dbReference type="Proteomes" id="UP000309016">
    <property type="component" value="Chromosome"/>
</dbReference>
<reference evidence="3 4" key="1">
    <citation type="submission" date="2019-06" db="EMBL/GenBank/DDBJ databases">
        <title>Complete genome sequence of Antarcticibacterium flavum KCTC 52984T from an Antarctic marine sediment.</title>
        <authorList>
            <person name="Lee Y.M."/>
            <person name="Shin S.C."/>
        </authorList>
    </citation>
    <scope>NUCLEOTIDE SEQUENCE [LARGE SCALE GENOMIC DNA]</scope>
    <source>
        <strain evidence="3 4">KCTC 52984</strain>
    </source>
</reference>
<feature type="chain" id="PRO_5022836994" description="DUF6268 domain-containing protein" evidence="1">
    <location>
        <begin position="23"/>
        <end position="298"/>
    </location>
</feature>
<dbReference type="SUPFAM" id="SSF53659">
    <property type="entry name" value="Isocitrate/Isopropylmalate dehydrogenase-like"/>
    <property type="match status" value="1"/>
</dbReference>
<keyword evidence="4" id="KW-1185">Reference proteome</keyword>
<dbReference type="AlphaFoldDB" id="A0A5B7X285"/>
<dbReference type="RefSeq" id="WP_139065356.1">
    <property type="nucleotide sequence ID" value="NZ_CP040812.1"/>
</dbReference>
<dbReference type="KEGG" id="afla:FHG64_04815"/>
<keyword evidence="1" id="KW-0732">Signal</keyword>
<feature type="domain" description="DUF6268" evidence="2">
    <location>
        <begin position="39"/>
        <end position="289"/>
    </location>
</feature>
<feature type="signal peptide" evidence="1">
    <location>
        <begin position="1"/>
        <end position="22"/>
    </location>
</feature>
<name>A0A5B7X285_9FLAO</name>
<evidence type="ECO:0000313" key="3">
    <source>
        <dbReference type="EMBL" id="QCY68771.1"/>
    </source>
</evidence>
<evidence type="ECO:0000256" key="1">
    <source>
        <dbReference type="SAM" id="SignalP"/>
    </source>
</evidence>
<organism evidence="3 4">
    <name type="scientific">Antarcticibacterium flavum</name>
    <dbReference type="NCBI Taxonomy" id="2058175"/>
    <lineage>
        <taxon>Bacteria</taxon>
        <taxon>Pseudomonadati</taxon>
        <taxon>Bacteroidota</taxon>
        <taxon>Flavobacteriia</taxon>
        <taxon>Flavobacteriales</taxon>
        <taxon>Flavobacteriaceae</taxon>
        <taxon>Antarcticibacterium</taxon>
    </lineage>
</organism>
<protein>
    <recommendedName>
        <fullName evidence="2">DUF6268 domain-containing protein</fullName>
    </recommendedName>
</protein>
<dbReference type="OrthoDB" id="1114906at2"/>
<dbReference type="EMBL" id="CP040812">
    <property type="protein sequence ID" value="QCY68771.1"/>
    <property type="molecule type" value="Genomic_DNA"/>
</dbReference>
<proteinExistence type="predicted"/>
<sequence>MNWFVKLFAFLILTSLTNNSLAQSTDLARLEYTYFPQANSDNSFRRFRTSVNIPLKLNDKGAYLVPGVEYENINFKFEDKTPFAKRGTLDRFQSFTATLGYTFKINEAWRFGGLGGVMVASNFETSKVIKDDYLYTGAVFFLKDRDEAPGEVPTRLILGLHYSTTSGFPFPLPIVNYYREFRPNWSYTLGVPKSNVKYSLTGRSELQAFVTLDGFYANIQENRAIPNSSNLGENISMTILLAGVGYEYKITNHLVYYLYGGHTLMNDIRIRDDNRDDVYEINKVNTFYGRTGLKISIL</sequence>
<accession>A0A5B7X285</accession>
<dbReference type="InterPro" id="IPR046235">
    <property type="entry name" value="DUF6268"/>
</dbReference>
<gene>
    <name evidence="3" type="ORF">FHG64_04815</name>
</gene>